<sequence length="115" mass="12909">MIPTQHIAEISDGPSVQHQMRRSTKSHSIKPKIKEEEMSINAIKRLRGRGITSMLPIQLFLLEKQLLAQQNIIKNFTATTSNCIRLLGHVTAVNKANGTTKVLGADPYKEFVHHL</sequence>
<gene>
    <name evidence="2" type="ORF">CPSG_05329</name>
</gene>
<organism evidence="3">
    <name type="scientific">Coccidioides posadasii (strain RMSCC 757 / Silveira)</name>
    <name type="common">Valley fever fungus</name>
    <dbReference type="NCBI Taxonomy" id="443226"/>
    <lineage>
        <taxon>Eukaryota</taxon>
        <taxon>Fungi</taxon>
        <taxon>Dikarya</taxon>
        <taxon>Ascomycota</taxon>
        <taxon>Pezizomycotina</taxon>
        <taxon>Eurotiomycetes</taxon>
        <taxon>Eurotiomycetidae</taxon>
        <taxon>Onygenales</taxon>
        <taxon>Onygenaceae</taxon>
        <taxon>Coccidioides</taxon>
    </lineage>
</organism>
<evidence type="ECO:0000313" key="2">
    <source>
        <dbReference type="EMBL" id="EFW18643.1"/>
    </source>
</evidence>
<dbReference type="HOGENOM" id="CLU_2108815_0_0_1"/>
<dbReference type="Proteomes" id="UP000002497">
    <property type="component" value="Unassembled WGS sequence"/>
</dbReference>
<dbReference type="AlphaFoldDB" id="E9D561"/>
<reference evidence="3" key="1">
    <citation type="journal article" date="2010" name="Genome Res.">
        <title>Population genomic sequencing of Coccidioides fungi reveals recent hybridization and transposon control.</title>
        <authorList>
            <person name="Neafsey D.E."/>
            <person name="Barker B.M."/>
            <person name="Sharpton T.J."/>
            <person name="Stajich J.E."/>
            <person name="Park D.J."/>
            <person name="Whiston E."/>
            <person name="Hung C.-Y."/>
            <person name="McMahan C."/>
            <person name="White J."/>
            <person name="Sykes S."/>
            <person name="Heiman D."/>
            <person name="Young S."/>
            <person name="Zeng Q."/>
            <person name="Abouelleil A."/>
            <person name="Aftuck L."/>
            <person name="Bessette D."/>
            <person name="Brown A."/>
            <person name="FitzGerald M."/>
            <person name="Lui A."/>
            <person name="Macdonald J.P."/>
            <person name="Priest M."/>
            <person name="Orbach M.J."/>
            <person name="Galgiani J.N."/>
            <person name="Kirkland T.N."/>
            <person name="Cole G.T."/>
            <person name="Birren B.W."/>
            <person name="Henn M.R."/>
            <person name="Taylor J.W."/>
            <person name="Rounsley S.D."/>
        </authorList>
    </citation>
    <scope>NUCLEOTIDE SEQUENCE [LARGE SCALE GENOMIC DNA]</scope>
    <source>
        <strain evidence="3">RMSCC 757 / Silveira</strain>
    </source>
</reference>
<evidence type="ECO:0000256" key="1">
    <source>
        <dbReference type="SAM" id="MobiDB-lite"/>
    </source>
</evidence>
<feature type="compositionally biased region" description="Basic residues" evidence="1">
    <location>
        <begin position="19"/>
        <end position="29"/>
    </location>
</feature>
<proteinExistence type="predicted"/>
<feature type="region of interest" description="Disordered" evidence="1">
    <location>
        <begin position="1"/>
        <end position="29"/>
    </location>
</feature>
<keyword evidence="3" id="KW-1185">Reference proteome</keyword>
<protein>
    <submittedName>
        <fullName evidence="2">Predicted protein</fullName>
    </submittedName>
</protein>
<reference evidence="3" key="2">
    <citation type="submission" date="2010-03" db="EMBL/GenBank/DDBJ databases">
        <title>The genome sequence of Coccidioides posadasii strain Silveira.</title>
        <authorList>
            <consortium name="The Broad Institute Genome Sequencing Center for Infectious Disease"/>
            <person name="Neafsey D."/>
            <person name="Orbach M."/>
            <person name="Henn M.R."/>
            <person name="Cole G.T."/>
            <person name="Galgiani J."/>
            <person name="Gardner M.J."/>
            <person name="Kirkland T.N."/>
            <person name="Taylor J.W."/>
            <person name="Young S.K."/>
            <person name="Zeng Q."/>
            <person name="Koehrsen M."/>
            <person name="Alvarado L."/>
            <person name="Berlin A."/>
            <person name="Borenstein D."/>
            <person name="Chapman S.B."/>
            <person name="Chen Z."/>
            <person name="Engels R."/>
            <person name="Freedman E."/>
            <person name="Gellesch M."/>
            <person name="Goldberg J."/>
            <person name="Griggs A."/>
            <person name="Gujja S."/>
            <person name="Heilman E."/>
            <person name="Heiman D."/>
            <person name="Howarth C."/>
            <person name="Jen D."/>
            <person name="Larson L."/>
            <person name="Mehta T."/>
            <person name="Neiman D."/>
            <person name="Park D."/>
            <person name="Pearson M."/>
            <person name="Richards J."/>
            <person name="Roberts A."/>
            <person name="Saif S."/>
            <person name="Shea T."/>
            <person name="Shenoy N."/>
            <person name="Sisk P."/>
            <person name="Stolte C."/>
            <person name="Sykes S."/>
            <person name="Walk T."/>
            <person name="White J."/>
            <person name="Yandava C."/>
            <person name="Haas B."/>
            <person name="Nusbaum C."/>
            <person name="Birren B."/>
        </authorList>
    </citation>
    <scope>NUCLEOTIDE SEQUENCE [LARGE SCALE GENOMIC DNA]</scope>
    <source>
        <strain evidence="3">RMSCC 757 / Silveira</strain>
    </source>
</reference>
<evidence type="ECO:0000313" key="3">
    <source>
        <dbReference type="Proteomes" id="UP000002497"/>
    </source>
</evidence>
<accession>E9D561</accession>
<dbReference type="VEuPathDB" id="FungiDB:CPSG_05329"/>
<name>E9D561_COCPS</name>
<dbReference type="EMBL" id="GL636492">
    <property type="protein sequence ID" value="EFW18643.1"/>
    <property type="molecule type" value="Genomic_DNA"/>
</dbReference>